<feature type="domain" description="Ubiquitin-like" evidence="2">
    <location>
        <begin position="44"/>
        <end position="108"/>
    </location>
</feature>
<evidence type="ECO:0000313" key="3">
    <source>
        <dbReference type="EMBL" id="KAJ4495376.1"/>
    </source>
</evidence>
<organism evidence="3 4">
    <name type="scientific">Lentinula lateritia</name>
    <dbReference type="NCBI Taxonomy" id="40482"/>
    <lineage>
        <taxon>Eukaryota</taxon>
        <taxon>Fungi</taxon>
        <taxon>Dikarya</taxon>
        <taxon>Basidiomycota</taxon>
        <taxon>Agaricomycotina</taxon>
        <taxon>Agaricomycetes</taxon>
        <taxon>Agaricomycetidae</taxon>
        <taxon>Agaricales</taxon>
        <taxon>Marasmiineae</taxon>
        <taxon>Omphalotaceae</taxon>
        <taxon>Lentinula</taxon>
    </lineage>
</organism>
<proteinExistence type="predicted"/>
<dbReference type="PANTHER" id="PTHR13169">
    <property type="entry name" value="UBIQUITIN-LIKE PROTEIN 3 HCG-1 PROTEIN"/>
    <property type="match status" value="1"/>
</dbReference>
<evidence type="ECO:0000256" key="1">
    <source>
        <dbReference type="SAM" id="MobiDB-lite"/>
    </source>
</evidence>
<dbReference type="InterPro" id="IPR040015">
    <property type="entry name" value="UBL3-like"/>
</dbReference>
<name>A0ABQ8VIA7_9AGAR</name>
<dbReference type="InterPro" id="IPR039540">
    <property type="entry name" value="UBL3-like_ubiquitin_dom"/>
</dbReference>
<dbReference type="Gene3D" id="3.10.20.90">
    <property type="entry name" value="Phosphatidylinositol 3-kinase Catalytic Subunit, Chain A, domain 1"/>
    <property type="match status" value="1"/>
</dbReference>
<evidence type="ECO:0000259" key="2">
    <source>
        <dbReference type="PROSITE" id="PS50053"/>
    </source>
</evidence>
<accession>A0ABQ8VIA7</accession>
<reference evidence="3" key="1">
    <citation type="submission" date="2022-08" db="EMBL/GenBank/DDBJ databases">
        <title>A Global Phylogenomic Analysis of the Shiitake Genus Lentinula.</title>
        <authorList>
            <consortium name="DOE Joint Genome Institute"/>
            <person name="Sierra-Patev S."/>
            <person name="Min B."/>
            <person name="Naranjo-Ortiz M."/>
            <person name="Looney B."/>
            <person name="Konkel Z."/>
            <person name="Slot J.C."/>
            <person name="Sakamoto Y."/>
            <person name="Steenwyk J.L."/>
            <person name="Rokas A."/>
            <person name="Carro J."/>
            <person name="Camarero S."/>
            <person name="Ferreira P."/>
            <person name="Molpeceres G."/>
            <person name="Ruiz-Duenas F.J."/>
            <person name="Serrano A."/>
            <person name="Henrissat B."/>
            <person name="Drula E."/>
            <person name="Hughes K.W."/>
            <person name="Mata J.L."/>
            <person name="Ishikawa N.K."/>
            <person name="Vargas-Isla R."/>
            <person name="Ushijima S."/>
            <person name="Smith C.A."/>
            <person name="Ahrendt S."/>
            <person name="Andreopoulos W."/>
            <person name="He G."/>
            <person name="Labutti K."/>
            <person name="Lipzen A."/>
            <person name="Ng V."/>
            <person name="Riley R."/>
            <person name="Sandor L."/>
            <person name="Barry K."/>
            <person name="Martinez A.T."/>
            <person name="Xiao Y."/>
            <person name="Gibbons J.G."/>
            <person name="Terashima K."/>
            <person name="Grigoriev I.V."/>
            <person name="Hibbett D.S."/>
        </authorList>
    </citation>
    <scope>NUCLEOTIDE SEQUENCE</scope>
    <source>
        <strain evidence="3">RHP3577 ss4</strain>
    </source>
</reference>
<dbReference type="Pfam" id="PF13881">
    <property type="entry name" value="Rad60-SLD_2"/>
    <property type="match status" value="1"/>
</dbReference>
<protein>
    <recommendedName>
        <fullName evidence="2">Ubiquitin-like domain-containing protein</fullName>
    </recommendedName>
</protein>
<evidence type="ECO:0000313" key="4">
    <source>
        <dbReference type="Proteomes" id="UP001150217"/>
    </source>
</evidence>
<dbReference type="SUPFAM" id="SSF54236">
    <property type="entry name" value="Ubiquitin-like"/>
    <property type="match status" value="1"/>
</dbReference>
<dbReference type="PROSITE" id="PS50053">
    <property type="entry name" value="UBIQUITIN_2"/>
    <property type="match status" value="1"/>
</dbReference>
<gene>
    <name evidence="3" type="ORF">C8R41DRAFT_762610</name>
</gene>
<dbReference type="PANTHER" id="PTHR13169:SF0">
    <property type="entry name" value="UBIQUITIN-LIKE PROTEIN 3"/>
    <property type="match status" value="1"/>
</dbReference>
<dbReference type="Proteomes" id="UP001150217">
    <property type="component" value="Unassembled WGS sequence"/>
</dbReference>
<keyword evidence="4" id="KW-1185">Reference proteome</keyword>
<sequence length="121" mass="13447">MGDNPDIEAGIEAQDGNGEGTTPADTADIPAEEQIQAIPQALIVSVCFLMISGKRRVMTFEPETTVGRVKELVWNTWPSDWQEERPSTPSHLRILHLGKVLQDEDTLEGEIFIISYVNCTH</sequence>
<comment type="caution">
    <text evidence="3">The sequence shown here is derived from an EMBL/GenBank/DDBJ whole genome shotgun (WGS) entry which is preliminary data.</text>
</comment>
<feature type="region of interest" description="Disordered" evidence="1">
    <location>
        <begin position="1"/>
        <end position="28"/>
    </location>
</feature>
<dbReference type="EMBL" id="JANVFT010000030">
    <property type="protein sequence ID" value="KAJ4495376.1"/>
    <property type="molecule type" value="Genomic_DNA"/>
</dbReference>
<dbReference type="InterPro" id="IPR000626">
    <property type="entry name" value="Ubiquitin-like_dom"/>
</dbReference>
<dbReference type="InterPro" id="IPR029071">
    <property type="entry name" value="Ubiquitin-like_domsf"/>
</dbReference>